<name>A0A9X4QTD4_9BACL</name>
<organism evidence="1 2">
    <name type="scientific">Cohnella rhizosphaerae</name>
    <dbReference type="NCBI Taxonomy" id="1457232"/>
    <lineage>
        <taxon>Bacteria</taxon>
        <taxon>Bacillati</taxon>
        <taxon>Bacillota</taxon>
        <taxon>Bacilli</taxon>
        <taxon>Bacillales</taxon>
        <taxon>Paenibacillaceae</taxon>
        <taxon>Cohnella</taxon>
    </lineage>
</organism>
<gene>
    <name evidence="1" type="ORF">OMP40_17910</name>
</gene>
<keyword evidence="2" id="KW-1185">Reference proteome</keyword>
<reference evidence="1" key="1">
    <citation type="submission" date="2022-10" db="EMBL/GenBank/DDBJ databases">
        <title>Comparative genomic analysis of Cohnella hashimotonis sp. nov., isolated from the International Space Station.</title>
        <authorList>
            <person name="Simpson A."/>
            <person name="Venkateswaran K."/>
        </authorList>
    </citation>
    <scope>NUCLEOTIDE SEQUENCE</scope>
    <source>
        <strain evidence="1">DSM 28161</strain>
    </source>
</reference>
<sequence length="84" mass="9365">MDISKNASRIPSLGLSLNRIACVTSRRADDIHEAISAQLKLKRVWAHGDTLGYPVFRIEAVALSRIARDIDPACSIEVIPLRRR</sequence>
<evidence type="ECO:0000313" key="1">
    <source>
        <dbReference type="EMBL" id="MDG0811031.1"/>
    </source>
</evidence>
<dbReference type="RefSeq" id="WP_277533461.1">
    <property type="nucleotide sequence ID" value="NZ_JAPDIA010000007.1"/>
</dbReference>
<proteinExistence type="predicted"/>
<dbReference type="EMBL" id="JAPDIA010000007">
    <property type="protein sequence ID" value="MDG0811031.1"/>
    <property type="molecule type" value="Genomic_DNA"/>
</dbReference>
<dbReference type="Proteomes" id="UP001153404">
    <property type="component" value="Unassembled WGS sequence"/>
</dbReference>
<evidence type="ECO:0000313" key="2">
    <source>
        <dbReference type="Proteomes" id="UP001153404"/>
    </source>
</evidence>
<accession>A0A9X4QTD4</accession>
<comment type="caution">
    <text evidence="1">The sequence shown here is derived from an EMBL/GenBank/DDBJ whole genome shotgun (WGS) entry which is preliminary data.</text>
</comment>
<dbReference type="AlphaFoldDB" id="A0A9X4QTD4"/>
<protein>
    <submittedName>
        <fullName evidence="1">Uncharacterized protein</fullName>
    </submittedName>
</protein>